<evidence type="ECO:0000313" key="1">
    <source>
        <dbReference type="EMBL" id="TDQ80964.1"/>
    </source>
</evidence>
<dbReference type="OrthoDB" id="5430637at2"/>
<dbReference type="EMBL" id="SNYW01000010">
    <property type="protein sequence ID" value="TDQ80964.1"/>
    <property type="molecule type" value="Genomic_DNA"/>
</dbReference>
<dbReference type="RefSeq" id="WP_133614295.1">
    <property type="nucleotide sequence ID" value="NZ_SNYW01000010.1"/>
</dbReference>
<gene>
    <name evidence="1" type="ORF">A8950_2834</name>
</gene>
<organism evidence="1 2">
    <name type="scientific">Dongia mobilis</name>
    <dbReference type="NCBI Taxonomy" id="578943"/>
    <lineage>
        <taxon>Bacteria</taxon>
        <taxon>Pseudomonadati</taxon>
        <taxon>Pseudomonadota</taxon>
        <taxon>Alphaproteobacteria</taxon>
        <taxon>Rhodospirillales</taxon>
        <taxon>Dongiaceae</taxon>
        <taxon>Dongia</taxon>
    </lineage>
</organism>
<name>A0A4R6WR91_9PROT</name>
<reference evidence="1 2" key="1">
    <citation type="submission" date="2019-03" db="EMBL/GenBank/DDBJ databases">
        <title>Genomic Encyclopedia of Type Strains, Phase III (KMG-III): the genomes of soil and plant-associated and newly described type strains.</title>
        <authorList>
            <person name="Whitman W."/>
        </authorList>
    </citation>
    <scope>NUCLEOTIDE SEQUENCE [LARGE SCALE GENOMIC DNA]</scope>
    <source>
        <strain evidence="1 2">CGMCC 1.7660</strain>
    </source>
</reference>
<protein>
    <submittedName>
        <fullName evidence="1">Surface carbohydrate biosynthesis protein</fullName>
    </submittedName>
</protein>
<accession>A0A4R6WR91</accession>
<dbReference type="AlphaFoldDB" id="A0A4R6WR91"/>
<evidence type="ECO:0000313" key="2">
    <source>
        <dbReference type="Proteomes" id="UP000295783"/>
    </source>
</evidence>
<dbReference type="NCBIfam" id="TIGR04396">
    <property type="entry name" value="surf_polysacc"/>
    <property type="match status" value="1"/>
</dbReference>
<keyword evidence="2" id="KW-1185">Reference proteome</keyword>
<comment type="caution">
    <text evidence="1">The sequence shown here is derived from an EMBL/GenBank/DDBJ whole genome shotgun (WGS) entry which is preliminary data.</text>
</comment>
<dbReference type="Proteomes" id="UP000295783">
    <property type="component" value="Unassembled WGS sequence"/>
</dbReference>
<dbReference type="InterPro" id="IPR030906">
    <property type="entry name" value="Surf_polysacc"/>
</dbReference>
<proteinExistence type="predicted"/>
<sequence length="481" mass="54159">MTQLRERTANTNARDHLRRILYLPMEIASREMDSRLLLAAIALERGFDIVLGQKWLIERNLDAMPPGLYLSKTLTQRDGRIMERARERGSIIAAIDEEVPGLVAKPDELRWVSDEGVANADFIFVGGENNVGAYRSRFPQAAEKIVPCLNPRWDLLKPGLREIYRREASRIRERFGRFILINTNLGFSNSEKGPTESIVEEQARTGKLDLANPTVRDYVDQVIRMERANFAAIREIVRHVLTDIPNVSVVLRPHPSERIDTWQNAIGSSPRLTIIREGASIPWIIAADALVHTNCTTGVEAIALGQPALCVLATDEPVNRRYLANRVNPVARSAQEALDVLKRHVGGTDQISFSREMFDFFATSMSFDEHKLGAVTIIERLIEEFEQRGAASRGGAGSDERSHWSPGRNYKWIMRDKNVRGTLFPGFSHQVLAARLAEVARQTGIRINPRTYACGSKVALITERNAPMSVRMRQFIMKNVA</sequence>